<evidence type="ECO:0000313" key="2">
    <source>
        <dbReference type="EMBL" id="OXS75711.1"/>
    </source>
</evidence>
<dbReference type="Proteomes" id="UP000186385">
    <property type="component" value="Unassembled WGS sequence"/>
</dbReference>
<evidence type="ECO:0000313" key="4">
    <source>
        <dbReference type="Proteomes" id="UP000186385"/>
    </source>
</evidence>
<dbReference type="STRING" id="1017273.SAMN05443094_10784"/>
<protein>
    <submittedName>
        <fullName evidence="3">Uncharacterized protein</fullName>
    </submittedName>
</protein>
<dbReference type="Proteomes" id="UP000215545">
    <property type="component" value="Unassembled WGS sequence"/>
</dbReference>
<accession>A0A1N7A629</accession>
<keyword evidence="1" id="KW-0812">Transmembrane</keyword>
<sequence>MKELGTKVLDKRKSRMIQIRLSFELFMMVNCLVNALARTQKGRLLQDFAFGGAGGELTFIATLQKWISPSPLIPLESSSCASRPSWGGQATDKT</sequence>
<gene>
    <name evidence="2" type="ORF">B1B05_14335</name>
    <name evidence="3" type="ORF">SAMN05443094_10784</name>
</gene>
<name>A0A1N7A629_9BACI</name>
<evidence type="ECO:0000313" key="5">
    <source>
        <dbReference type="Proteomes" id="UP000215545"/>
    </source>
</evidence>
<proteinExistence type="predicted"/>
<dbReference type="EMBL" id="MWSK01000007">
    <property type="protein sequence ID" value="OXS75711.1"/>
    <property type="molecule type" value="Genomic_DNA"/>
</dbReference>
<keyword evidence="5" id="KW-1185">Reference proteome</keyword>
<feature type="transmembrane region" description="Helical" evidence="1">
    <location>
        <begin position="21"/>
        <end position="37"/>
    </location>
</feature>
<keyword evidence="1" id="KW-0472">Membrane</keyword>
<keyword evidence="1" id="KW-1133">Transmembrane helix</keyword>
<reference evidence="5" key="2">
    <citation type="submission" date="2017-03" db="EMBL/GenBank/DDBJ databases">
        <title>Bacillus sp. V-88(T) DSM27956, whole genome shotgun sequencing project.</title>
        <authorList>
            <person name="Dastager S.G."/>
            <person name="Neurgaonkar P.S."/>
            <person name="Dharne M.S."/>
        </authorList>
    </citation>
    <scope>NUCLEOTIDE SEQUENCE [LARGE SCALE GENOMIC DNA]</scope>
    <source>
        <strain evidence="5">DSM 25145</strain>
    </source>
</reference>
<dbReference type="EMBL" id="FTLX01000007">
    <property type="protein sequence ID" value="SIR34590.1"/>
    <property type="molecule type" value="Genomic_DNA"/>
</dbReference>
<evidence type="ECO:0000256" key="1">
    <source>
        <dbReference type="SAM" id="Phobius"/>
    </source>
</evidence>
<dbReference type="AlphaFoldDB" id="A0A1N7A629"/>
<organism evidence="3 4">
    <name type="scientific">Domibacillus enclensis</name>
    <dbReference type="NCBI Taxonomy" id="1017273"/>
    <lineage>
        <taxon>Bacteria</taxon>
        <taxon>Bacillati</taxon>
        <taxon>Bacillota</taxon>
        <taxon>Bacilli</taxon>
        <taxon>Bacillales</taxon>
        <taxon>Bacillaceae</taxon>
        <taxon>Domibacillus</taxon>
    </lineage>
</organism>
<evidence type="ECO:0000313" key="3">
    <source>
        <dbReference type="EMBL" id="SIR34590.1"/>
    </source>
</evidence>
<reference evidence="2" key="3">
    <citation type="submission" date="2017-03" db="EMBL/GenBank/DDBJ databases">
        <authorList>
            <person name="Dastager S.G."/>
            <person name="Neurgaonkar P.S."/>
            <person name="Dharne M.S."/>
        </authorList>
    </citation>
    <scope>NUCLEOTIDE SEQUENCE</scope>
    <source>
        <strain evidence="2">DSM 25145</strain>
    </source>
</reference>
<reference evidence="3 4" key="1">
    <citation type="submission" date="2017-01" db="EMBL/GenBank/DDBJ databases">
        <authorList>
            <person name="Mah S.A."/>
            <person name="Swanson W.J."/>
            <person name="Moy G.W."/>
            <person name="Vacquier V.D."/>
        </authorList>
    </citation>
    <scope>NUCLEOTIDE SEQUENCE [LARGE SCALE GENOMIC DNA]</scope>
    <source>
        <strain evidence="3 4">NIO-1016</strain>
    </source>
</reference>